<dbReference type="EMBL" id="MH687381">
    <property type="protein sequence ID" value="AXV45408.1"/>
    <property type="molecule type" value="Genomic_DNA"/>
</dbReference>
<name>A0A385FUR0_9ZZZZ</name>
<protein>
    <recommendedName>
        <fullName evidence="2">Phage virion morphogenesis protein</fullName>
    </recommendedName>
</protein>
<organism evidence="1">
    <name type="scientific">uncultured organism</name>
    <dbReference type="NCBI Taxonomy" id="155900"/>
    <lineage>
        <taxon>unclassified sequences</taxon>
        <taxon>environmental samples</taxon>
    </lineage>
</organism>
<dbReference type="NCBIfam" id="TIGR01635">
    <property type="entry name" value="tail_comp_S"/>
    <property type="match status" value="1"/>
</dbReference>
<gene>
    <name evidence="1" type="ORF">TRI22_00004</name>
</gene>
<dbReference type="InterPro" id="IPR006522">
    <property type="entry name" value="Phage_virion_morphogenesis"/>
</dbReference>
<accession>A0A385FUR0</accession>
<sequence>MAGSFIAISHHGVADAHELLVRLYQRTGDLSEPLADIGEGLALSHRDRWDAQETPEGDPWAPLSDKYHARKPRHADEVLRLNDDLRDTLNYQADPQALYFGTPLEYGAAHQFGRPEINLPERPYLGLSEADQQSVLETLEGYLTADAP</sequence>
<reference evidence="1" key="1">
    <citation type="submission" date="2018-07" db="EMBL/GenBank/DDBJ databases">
        <title>Functional screening for triclosan resistance in a wastewater metagenome and isolates of Escherichia coli and Enterococcus spp. from a large Canadian healthcare region.</title>
        <authorList>
            <person name="Cameron A."/>
            <person name="Barbieri R."/>
            <person name="Read R.R."/>
            <person name="Church D.L."/>
            <person name="Adator E.H."/>
            <person name="McAllister T.A."/>
        </authorList>
    </citation>
    <scope>NUCLEOTIDE SEQUENCE</scope>
</reference>
<evidence type="ECO:0008006" key="2">
    <source>
        <dbReference type="Google" id="ProtNLM"/>
    </source>
</evidence>
<evidence type="ECO:0000313" key="1">
    <source>
        <dbReference type="EMBL" id="AXV45408.1"/>
    </source>
</evidence>
<dbReference type="Pfam" id="PF05069">
    <property type="entry name" value="Phage_tail_S"/>
    <property type="match status" value="1"/>
</dbReference>
<dbReference type="AlphaFoldDB" id="A0A385FUR0"/>
<proteinExistence type="predicted"/>